<reference evidence="3 4" key="1">
    <citation type="submission" date="2018-06" db="EMBL/GenBank/DDBJ databases">
        <title>Sphaerisporangium craniellae sp. nov., isolated from a marine sponge in the South China Sea.</title>
        <authorList>
            <person name="Li L."/>
        </authorList>
    </citation>
    <scope>NUCLEOTIDE SEQUENCE [LARGE SCALE GENOMIC DNA]</scope>
    <source>
        <strain evidence="3 4">CCTCC AA 208026</strain>
    </source>
</reference>
<protein>
    <recommendedName>
        <fullName evidence="5">Secreted protein</fullName>
    </recommendedName>
</protein>
<proteinExistence type="predicted"/>
<keyword evidence="4" id="KW-1185">Reference proteome</keyword>
<feature type="region of interest" description="Disordered" evidence="1">
    <location>
        <begin position="24"/>
        <end position="56"/>
    </location>
</feature>
<dbReference type="AlphaFoldDB" id="A0A367ELQ5"/>
<sequence>MRALTAIVIFSLLATSTSAAVPIPRDQASAPPVGKIADNRDSKRDQNRPRPCWYEPGPDAATMLRRQMEVKEYYHHVVPGGDWEEHIRQFREKVGVKGRWWTPAYNAEHPDGLACWSSLDGALWVPEGAPRP</sequence>
<keyword evidence="2" id="KW-0732">Signal</keyword>
<feature type="signal peptide" evidence="2">
    <location>
        <begin position="1"/>
        <end position="19"/>
    </location>
</feature>
<evidence type="ECO:0000313" key="4">
    <source>
        <dbReference type="Proteomes" id="UP000253094"/>
    </source>
</evidence>
<dbReference type="OrthoDB" id="4072449at2"/>
<evidence type="ECO:0000256" key="2">
    <source>
        <dbReference type="SAM" id="SignalP"/>
    </source>
</evidence>
<comment type="caution">
    <text evidence="3">The sequence shown here is derived from an EMBL/GenBank/DDBJ whole genome shotgun (WGS) entry which is preliminary data.</text>
</comment>
<gene>
    <name evidence="3" type="ORF">DQ384_38565</name>
</gene>
<dbReference type="Proteomes" id="UP000253094">
    <property type="component" value="Unassembled WGS sequence"/>
</dbReference>
<dbReference type="EMBL" id="QOIL01000035">
    <property type="protein sequence ID" value="RCG19038.1"/>
    <property type="molecule type" value="Genomic_DNA"/>
</dbReference>
<accession>A0A367ELQ5</accession>
<dbReference type="RefSeq" id="WP_114033839.1">
    <property type="nucleotide sequence ID" value="NZ_QOIL01000035.1"/>
</dbReference>
<evidence type="ECO:0000256" key="1">
    <source>
        <dbReference type="SAM" id="MobiDB-lite"/>
    </source>
</evidence>
<feature type="compositionally biased region" description="Basic and acidic residues" evidence="1">
    <location>
        <begin position="37"/>
        <end position="48"/>
    </location>
</feature>
<evidence type="ECO:0000313" key="3">
    <source>
        <dbReference type="EMBL" id="RCG19038.1"/>
    </source>
</evidence>
<evidence type="ECO:0008006" key="5">
    <source>
        <dbReference type="Google" id="ProtNLM"/>
    </source>
</evidence>
<name>A0A367ELQ5_9ACTN</name>
<feature type="chain" id="PRO_5016883275" description="Secreted protein" evidence="2">
    <location>
        <begin position="20"/>
        <end position="132"/>
    </location>
</feature>
<organism evidence="3 4">
    <name type="scientific">Sphaerisporangium album</name>
    <dbReference type="NCBI Taxonomy" id="509200"/>
    <lineage>
        <taxon>Bacteria</taxon>
        <taxon>Bacillati</taxon>
        <taxon>Actinomycetota</taxon>
        <taxon>Actinomycetes</taxon>
        <taxon>Streptosporangiales</taxon>
        <taxon>Streptosporangiaceae</taxon>
        <taxon>Sphaerisporangium</taxon>
    </lineage>
</organism>